<keyword evidence="4" id="KW-0288">FMN</keyword>
<evidence type="ECO:0000313" key="7">
    <source>
        <dbReference type="EMBL" id="PWR70887.1"/>
    </source>
</evidence>
<keyword evidence="8" id="KW-1185">Reference proteome</keyword>
<dbReference type="GeneID" id="97547230"/>
<evidence type="ECO:0000256" key="4">
    <source>
        <dbReference type="ARBA" id="ARBA00022643"/>
    </source>
</evidence>
<dbReference type="Gene3D" id="3.40.50.360">
    <property type="match status" value="1"/>
</dbReference>
<dbReference type="GO" id="GO:0016491">
    <property type="term" value="F:oxidoreductase activity"/>
    <property type="evidence" value="ECO:0007669"/>
    <property type="project" value="InterPro"/>
</dbReference>
<comment type="similarity">
    <text evidence="5">Belongs to the SsuE family. Isf subfamily.</text>
</comment>
<accession>A0A2V2N3T8</accession>
<evidence type="ECO:0000256" key="5">
    <source>
        <dbReference type="ARBA" id="ARBA00038292"/>
    </source>
</evidence>
<sequence>MKIIGFIASPRKEGNTAWTVHKILEGAKEQGAKTESWCFNDLDIIPCRGCFYCKNSDRGCVINDDMQILYDAIECADALVLGSPVYMGQMSAQAKIFTDRLFAQFSPRFSPYFKEEKAGKKLILVFTQGNPDSNLFRLYFDYTKKMFELLEFDVKEVYVVAGMRNKPAHEREDLHSSMKSLGSSLALEQF</sequence>
<dbReference type="InterPro" id="IPR051796">
    <property type="entry name" value="ISF_SsuE-like"/>
</dbReference>
<name>A0A2V2N3T8_9EURY</name>
<protein>
    <submittedName>
        <fullName evidence="7">NADPH-dependent FMN reductase</fullName>
    </submittedName>
</protein>
<dbReference type="Pfam" id="PF03358">
    <property type="entry name" value="FMN_red"/>
    <property type="match status" value="1"/>
</dbReference>
<dbReference type="AlphaFoldDB" id="A0A2V2N3T8"/>
<dbReference type="OrthoDB" id="9059at2157"/>
<dbReference type="InterPro" id="IPR029039">
    <property type="entry name" value="Flavoprotein-like_sf"/>
</dbReference>
<feature type="domain" description="NADPH-dependent FMN reductase-like" evidence="6">
    <location>
        <begin position="1"/>
        <end position="129"/>
    </location>
</feature>
<keyword evidence="3" id="KW-0285">Flavoprotein</keyword>
<dbReference type="PANTHER" id="PTHR43278">
    <property type="entry name" value="NAD(P)H-DEPENDENT FMN-CONTAINING OXIDOREDUCTASE YWQN-RELATED"/>
    <property type="match status" value="1"/>
</dbReference>
<dbReference type="Proteomes" id="UP000245657">
    <property type="component" value="Unassembled WGS sequence"/>
</dbReference>
<organism evidence="7 8">
    <name type="scientific">Methanospirillum lacunae</name>
    <dbReference type="NCBI Taxonomy" id="668570"/>
    <lineage>
        <taxon>Archaea</taxon>
        <taxon>Methanobacteriati</taxon>
        <taxon>Methanobacteriota</taxon>
        <taxon>Stenosarchaea group</taxon>
        <taxon>Methanomicrobia</taxon>
        <taxon>Methanomicrobiales</taxon>
        <taxon>Methanospirillaceae</taxon>
        <taxon>Methanospirillum</taxon>
    </lineage>
</organism>
<reference evidence="7 8" key="1">
    <citation type="submission" date="2018-05" db="EMBL/GenBank/DDBJ databases">
        <title>Draft genome of Methanospirillum lacunae Ki8-1.</title>
        <authorList>
            <person name="Dueholm M.S."/>
            <person name="Nielsen P.H."/>
            <person name="Bakmann L.F."/>
            <person name="Otzen D.E."/>
        </authorList>
    </citation>
    <scope>NUCLEOTIDE SEQUENCE [LARGE SCALE GENOMIC DNA]</scope>
    <source>
        <strain evidence="7 8">Ki8-1</strain>
    </source>
</reference>
<dbReference type="PANTHER" id="PTHR43278:SF2">
    <property type="entry name" value="IRON-SULFUR FLAVOPROTEIN"/>
    <property type="match status" value="1"/>
</dbReference>
<evidence type="ECO:0000256" key="1">
    <source>
        <dbReference type="ARBA" id="ARBA00001917"/>
    </source>
</evidence>
<evidence type="ECO:0000313" key="8">
    <source>
        <dbReference type="Proteomes" id="UP000245657"/>
    </source>
</evidence>
<evidence type="ECO:0000256" key="3">
    <source>
        <dbReference type="ARBA" id="ARBA00022630"/>
    </source>
</evidence>
<dbReference type="RefSeq" id="WP_109969381.1">
    <property type="nucleotide sequence ID" value="NZ_CP176093.1"/>
</dbReference>
<gene>
    <name evidence="7" type="ORF">DK846_12915</name>
</gene>
<evidence type="ECO:0000259" key="6">
    <source>
        <dbReference type="Pfam" id="PF03358"/>
    </source>
</evidence>
<comment type="caution">
    <text evidence="7">The sequence shown here is derived from an EMBL/GenBank/DDBJ whole genome shotgun (WGS) entry which is preliminary data.</text>
</comment>
<evidence type="ECO:0000256" key="2">
    <source>
        <dbReference type="ARBA" id="ARBA00001966"/>
    </source>
</evidence>
<comment type="cofactor">
    <cofactor evidence="2">
        <name>[4Fe-4S] cluster</name>
        <dbReference type="ChEBI" id="CHEBI:49883"/>
    </cofactor>
</comment>
<dbReference type="EMBL" id="QGMY01000009">
    <property type="protein sequence ID" value="PWR70887.1"/>
    <property type="molecule type" value="Genomic_DNA"/>
</dbReference>
<proteinExistence type="inferred from homology"/>
<dbReference type="InterPro" id="IPR005025">
    <property type="entry name" value="FMN_Rdtase-like_dom"/>
</dbReference>
<dbReference type="SUPFAM" id="SSF52218">
    <property type="entry name" value="Flavoproteins"/>
    <property type="match status" value="1"/>
</dbReference>
<comment type="cofactor">
    <cofactor evidence="1">
        <name>FMN</name>
        <dbReference type="ChEBI" id="CHEBI:58210"/>
    </cofactor>
</comment>